<feature type="transmembrane region" description="Helical" evidence="1">
    <location>
        <begin position="12"/>
        <end position="30"/>
    </location>
</feature>
<comment type="caution">
    <text evidence="3">The sequence shown here is derived from an EMBL/GenBank/DDBJ whole genome shotgun (WGS) entry which is preliminary data.</text>
</comment>
<gene>
    <name evidence="3" type="ORF">HNQ59_001807</name>
</gene>
<sequence length="128" mass="14595">MMSHNTLTRIWLIAGWGMIALVWYLCLIPAPPQLDINHADKLEHAATYMFLMLWFAQLQPPRRRRQVIMWGLITMGIAIEFAQKATGYRSFDMWDMLANGTGAVLGMLLSHTMLGRLLPGQQRHATAD</sequence>
<dbReference type="Pfam" id="PF04892">
    <property type="entry name" value="VanZ"/>
    <property type="match status" value="1"/>
</dbReference>
<dbReference type="EMBL" id="JACHHY010000009">
    <property type="protein sequence ID" value="MBB5018518.1"/>
    <property type="molecule type" value="Genomic_DNA"/>
</dbReference>
<proteinExistence type="predicted"/>
<feature type="transmembrane region" description="Helical" evidence="1">
    <location>
        <begin position="42"/>
        <end position="60"/>
    </location>
</feature>
<name>A0A840MIP1_9PROT</name>
<feature type="transmembrane region" description="Helical" evidence="1">
    <location>
        <begin position="97"/>
        <end position="114"/>
    </location>
</feature>
<dbReference type="PANTHER" id="PTHR28008:SF1">
    <property type="entry name" value="DOMAIN PROTEIN, PUTATIVE (AFU_ORTHOLOGUE AFUA_3G10980)-RELATED"/>
    <property type="match status" value="1"/>
</dbReference>
<evidence type="ECO:0000313" key="4">
    <source>
        <dbReference type="Proteomes" id="UP000575898"/>
    </source>
</evidence>
<keyword evidence="1" id="KW-1133">Transmembrane helix</keyword>
<organism evidence="3 4">
    <name type="scientific">Chitinivorax tropicus</name>
    <dbReference type="NCBI Taxonomy" id="714531"/>
    <lineage>
        <taxon>Bacteria</taxon>
        <taxon>Pseudomonadati</taxon>
        <taxon>Pseudomonadota</taxon>
        <taxon>Betaproteobacteria</taxon>
        <taxon>Chitinivorax</taxon>
    </lineage>
</organism>
<keyword evidence="1" id="KW-0472">Membrane</keyword>
<dbReference type="PANTHER" id="PTHR28008">
    <property type="entry name" value="DOMAIN PROTEIN, PUTATIVE (AFU_ORTHOLOGUE AFUA_3G10980)-RELATED"/>
    <property type="match status" value="1"/>
</dbReference>
<reference evidence="3 4" key="1">
    <citation type="submission" date="2020-08" db="EMBL/GenBank/DDBJ databases">
        <title>Genomic Encyclopedia of Type Strains, Phase IV (KMG-IV): sequencing the most valuable type-strain genomes for metagenomic binning, comparative biology and taxonomic classification.</title>
        <authorList>
            <person name="Goeker M."/>
        </authorList>
    </citation>
    <scope>NUCLEOTIDE SEQUENCE [LARGE SCALE GENOMIC DNA]</scope>
    <source>
        <strain evidence="3 4">DSM 27165</strain>
    </source>
</reference>
<dbReference type="NCBIfam" id="NF037970">
    <property type="entry name" value="vanZ_1"/>
    <property type="match status" value="1"/>
</dbReference>
<dbReference type="RefSeq" id="WP_184037918.1">
    <property type="nucleotide sequence ID" value="NZ_JACHHY010000009.1"/>
</dbReference>
<feature type="domain" description="VanZ-like" evidence="2">
    <location>
        <begin position="39"/>
        <end position="111"/>
    </location>
</feature>
<dbReference type="AlphaFoldDB" id="A0A840MIP1"/>
<dbReference type="Proteomes" id="UP000575898">
    <property type="component" value="Unassembled WGS sequence"/>
</dbReference>
<feature type="transmembrane region" description="Helical" evidence="1">
    <location>
        <begin position="67"/>
        <end position="85"/>
    </location>
</feature>
<keyword evidence="4" id="KW-1185">Reference proteome</keyword>
<evidence type="ECO:0000256" key="1">
    <source>
        <dbReference type="SAM" id="Phobius"/>
    </source>
</evidence>
<keyword evidence="1" id="KW-0812">Transmembrane</keyword>
<dbReference type="InterPro" id="IPR006976">
    <property type="entry name" value="VanZ-like"/>
</dbReference>
<accession>A0A840MIP1</accession>
<evidence type="ECO:0000313" key="3">
    <source>
        <dbReference type="EMBL" id="MBB5018518.1"/>
    </source>
</evidence>
<evidence type="ECO:0000259" key="2">
    <source>
        <dbReference type="Pfam" id="PF04892"/>
    </source>
</evidence>
<protein>
    <submittedName>
        <fullName evidence="3">VanZ family protein</fullName>
    </submittedName>
</protein>